<dbReference type="SMART" id="SM00091">
    <property type="entry name" value="PAS"/>
    <property type="match status" value="2"/>
</dbReference>
<reference evidence="6 7" key="1">
    <citation type="journal article" date="2023" name="Int. J. Syst. Evol. Microbiol.">
        <title>Physiological and genomic analyses of cobalamin (vitamin B12)-auxotrophy of Lysobacter auxotrophicus sp. nov., a methionine-auxotrophic chitinolytic bacterium isolated from chitin-treated soil.</title>
        <authorList>
            <person name="Saito A."/>
            <person name="Dohra H."/>
            <person name="Hamada M."/>
            <person name="Moriuchi R."/>
            <person name="Kotsuchibashi Y."/>
            <person name="Mori K."/>
        </authorList>
    </citation>
    <scope>NUCLEOTIDE SEQUENCE [LARGE SCALE GENOMIC DNA]</scope>
    <source>
        <strain evidence="6 7">5-21a</strain>
    </source>
</reference>
<keyword evidence="2" id="KW-0472">Membrane</keyword>
<organism evidence="6 7">
    <name type="scientific">Lysobacter auxotrophicus</name>
    <dbReference type="NCBI Taxonomy" id="2992573"/>
    <lineage>
        <taxon>Bacteria</taxon>
        <taxon>Pseudomonadati</taxon>
        <taxon>Pseudomonadota</taxon>
        <taxon>Gammaproteobacteria</taxon>
        <taxon>Lysobacterales</taxon>
        <taxon>Lysobacteraceae</taxon>
        <taxon>Lysobacter</taxon>
    </lineage>
</organism>
<dbReference type="Pfam" id="PF00989">
    <property type="entry name" value="PAS"/>
    <property type="match status" value="1"/>
</dbReference>
<dbReference type="Proteomes" id="UP001317822">
    <property type="component" value="Chromosome"/>
</dbReference>
<dbReference type="NCBIfam" id="TIGR00229">
    <property type="entry name" value="sensory_box"/>
    <property type="match status" value="2"/>
</dbReference>
<dbReference type="EMBL" id="AP027041">
    <property type="protein sequence ID" value="BDU17380.1"/>
    <property type="molecule type" value="Genomic_DNA"/>
</dbReference>
<dbReference type="SUPFAM" id="SSF141868">
    <property type="entry name" value="EAL domain-like"/>
    <property type="match status" value="1"/>
</dbReference>
<keyword evidence="7" id="KW-1185">Reference proteome</keyword>
<dbReference type="SUPFAM" id="SSF55785">
    <property type="entry name" value="PYP-like sensor domain (PAS domain)"/>
    <property type="match status" value="2"/>
</dbReference>
<evidence type="ECO:0000259" key="5">
    <source>
        <dbReference type="PROSITE" id="PS50883"/>
    </source>
</evidence>
<dbReference type="PANTHER" id="PTHR44757">
    <property type="entry name" value="DIGUANYLATE CYCLASE DGCP"/>
    <property type="match status" value="1"/>
</dbReference>
<dbReference type="InterPro" id="IPR043128">
    <property type="entry name" value="Rev_trsase/Diguanyl_cyclase"/>
</dbReference>
<name>A0ABM8DFK4_9GAMM</name>
<feature type="domain" description="PAS" evidence="3">
    <location>
        <begin position="344"/>
        <end position="389"/>
    </location>
</feature>
<dbReference type="InterPro" id="IPR001633">
    <property type="entry name" value="EAL_dom"/>
</dbReference>
<feature type="domain" description="EAL" evidence="5">
    <location>
        <begin position="733"/>
        <end position="987"/>
    </location>
</feature>
<feature type="domain" description="PAS" evidence="3">
    <location>
        <begin position="445"/>
        <end position="516"/>
    </location>
</feature>
<dbReference type="InterPro" id="IPR013655">
    <property type="entry name" value="PAS_fold_3"/>
</dbReference>
<dbReference type="InterPro" id="IPR000160">
    <property type="entry name" value="GGDEF_dom"/>
</dbReference>
<proteinExistence type="predicted"/>
<dbReference type="PROSITE" id="PS50112">
    <property type="entry name" value="PAS"/>
    <property type="match status" value="2"/>
</dbReference>
<dbReference type="RefSeq" id="WP_281779317.1">
    <property type="nucleotide sequence ID" value="NZ_AP027041.1"/>
</dbReference>
<feature type="domain" description="PAC" evidence="4">
    <location>
        <begin position="392"/>
        <end position="444"/>
    </location>
</feature>
<evidence type="ECO:0000313" key="6">
    <source>
        <dbReference type="EMBL" id="BDU17380.1"/>
    </source>
</evidence>
<dbReference type="InterPro" id="IPR052155">
    <property type="entry name" value="Biofilm_reg_signaling"/>
</dbReference>
<dbReference type="Pfam" id="PF08447">
    <property type="entry name" value="PAS_3"/>
    <property type="match status" value="1"/>
</dbReference>
<dbReference type="Gene3D" id="3.20.20.450">
    <property type="entry name" value="EAL domain"/>
    <property type="match status" value="1"/>
</dbReference>
<evidence type="ECO:0000313" key="7">
    <source>
        <dbReference type="Proteomes" id="UP001317822"/>
    </source>
</evidence>
<evidence type="ECO:0000259" key="3">
    <source>
        <dbReference type="PROSITE" id="PS50112"/>
    </source>
</evidence>
<dbReference type="InterPro" id="IPR000700">
    <property type="entry name" value="PAS-assoc_C"/>
</dbReference>
<dbReference type="InterPro" id="IPR013767">
    <property type="entry name" value="PAS_fold"/>
</dbReference>
<dbReference type="Pfam" id="PF00563">
    <property type="entry name" value="EAL"/>
    <property type="match status" value="1"/>
</dbReference>
<dbReference type="SMART" id="SM00052">
    <property type="entry name" value="EAL"/>
    <property type="match status" value="1"/>
</dbReference>
<keyword evidence="2" id="KW-0812">Transmembrane</keyword>
<dbReference type="PROSITE" id="PS50883">
    <property type="entry name" value="EAL"/>
    <property type="match status" value="1"/>
</dbReference>
<dbReference type="InterPro" id="IPR000014">
    <property type="entry name" value="PAS"/>
</dbReference>
<dbReference type="CDD" id="cd00130">
    <property type="entry name" value="PAS"/>
    <property type="match status" value="2"/>
</dbReference>
<sequence length="1001" mass="111505">MPQAERSRPASRRTQSAAAVLGFGLAVAVVLAATLFAVAAADRSNRLQAAEQQNLALASGAERLVWLQLRNLERAMRGVSNDVQRVAVAAPDDLPRLIAPFFAGVSQRQQELESLELTDANGAPLSGGRGQPGLSDWPDRKVAQPYSYSMYVGPLTRHRGQWLLPLALRMDDGNWIVARLRTSELQKLVMHLDADRVRLIQLAGNDGLLVADTRGAQYVGQFDDSLVPTSVEPRLMEADDDDARDGVERITVSGAVPDYPLHVDVAIARDRVLAPWWRLVAAGVALYLLYLAGLVYLVRTVRRNARANAQMVERLTEAADNLRRAQQLGRTGTWIADRNGTVCWSEPVSDLLGLPEGQSAANIGEFYSIVHPDDRERLSEHFGQAWRSGDPYSLDYRIVRRDDGQVRWMSARGAATRDADGTVEMAGTVVDVTDRMEVQLALEETERQFRMLFERNPLPFWVFDVQTLRFVEVNQAAIEQYGYTREEFLAMTIYDIRPEEHRNEVATDLANHRPGERDEVKLWVHRRKDGRLLEVRIHATDIDFRGRPSRLVLAEDVTDRMAQQRELAYRASHDMTSGLLNADALASRVDAMDADSCRIACVQLRGLELIEDSLGREAGHDTLRVMATRIARLGERFGAAGHVRSDEFALAVCPADAWDQALECLQLELERPIPGEDTLHRLESWIGVAELRPGDGKATQAIANAGLAAHVARTEHRPVAVFEAGMARHASDRLRLAGRIHRAIDADEFELHFQILWDVAYSRPAGLETLLRWPQRNGGYLPPSEFIGLCEDTGLIVPLGRWALREAAAAQRLLDRAGFPGLPVAVNVSLMQFLDGDIAHDIESVLREYELPRGALHIELTESVLMTRPEQALETLRRLQSNGVCLSLDDFGTGFSSMSYLKQLPLDAIKIDQSFVRDVHRDERSASICQALLALGHGLGLKVVGEGVETQAQYEWLAMHGCNQVQGFGIHRPAPLAQAIETLREMREWVDGPWQAFATER</sequence>
<dbReference type="CDD" id="cd01948">
    <property type="entry name" value="EAL"/>
    <property type="match status" value="1"/>
</dbReference>
<dbReference type="Gene3D" id="3.30.70.270">
    <property type="match status" value="1"/>
</dbReference>
<evidence type="ECO:0000259" key="4">
    <source>
        <dbReference type="PROSITE" id="PS50113"/>
    </source>
</evidence>
<dbReference type="InterPro" id="IPR001610">
    <property type="entry name" value="PAC"/>
</dbReference>
<evidence type="ECO:0000256" key="2">
    <source>
        <dbReference type="SAM" id="Phobius"/>
    </source>
</evidence>
<dbReference type="SMART" id="SM00267">
    <property type="entry name" value="GGDEF"/>
    <property type="match status" value="1"/>
</dbReference>
<feature type="region of interest" description="Disordered" evidence="1">
    <location>
        <begin position="119"/>
        <end position="138"/>
    </location>
</feature>
<protein>
    <submittedName>
        <fullName evidence="6">Phosphodiesterase</fullName>
    </submittedName>
</protein>
<dbReference type="InterPro" id="IPR035919">
    <property type="entry name" value="EAL_sf"/>
</dbReference>
<dbReference type="PROSITE" id="PS50113">
    <property type="entry name" value="PAC"/>
    <property type="match status" value="1"/>
</dbReference>
<dbReference type="Gene3D" id="2.10.70.100">
    <property type="match status" value="1"/>
</dbReference>
<feature type="transmembrane region" description="Helical" evidence="2">
    <location>
        <begin position="276"/>
        <end position="298"/>
    </location>
</feature>
<dbReference type="Gene3D" id="3.30.450.20">
    <property type="entry name" value="PAS domain"/>
    <property type="match status" value="2"/>
</dbReference>
<keyword evidence="2" id="KW-1133">Transmembrane helix</keyword>
<dbReference type="InterPro" id="IPR035965">
    <property type="entry name" value="PAS-like_dom_sf"/>
</dbReference>
<dbReference type="InterPro" id="IPR029787">
    <property type="entry name" value="Nucleotide_cyclase"/>
</dbReference>
<evidence type="ECO:0000256" key="1">
    <source>
        <dbReference type="SAM" id="MobiDB-lite"/>
    </source>
</evidence>
<dbReference type="SUPFAM" id="SSF55073">
    <property type="entry name" value="Nucleotide cyclase"/>
    <property type="match status" value="1"/>
</dbReference>
<dbReference type="PANTHER" id="PTHR44757:SF2">
    <property type="entry name" value="BIOFILM ARCHITECTURE MAINTENANCE PROTEIN MBAA"/>
    <property type="match status" value="1"/>
</dbReference>
<dbReference type="SMART" id="SM00086">
    <property type="entry name" value="PAC"/>
    <property type="match status" value="2"/>
</dbReference>
<gene>
    <name evidence="6" type="ORF">LA521A_25810</name>
</gene>
<accession>A0ABM8DFK4</accession>